<comment type="caution">
    <text evidence="2">The sequence shown here is derived from an EMBL/GenBank/DDBJ whole genome shotgun (WGS) entry which is preliminary data.</text>
</comment>
<dbReference type="RefSeq" id="WP_266257707.1">
    <property type="nucleotide sequence ID" value="NZ_JAMXWF010000007.1"/>
</dbReference>
<name>A0ABT3UD12_9BURK</name>
<feature type="region of interest" description="Disordered" evidence="1">
    <location>
        <begin position="1"/>
        <end position="27"/>
    </location>
</feature>
<organism evidence="2 3">
    <name type="scientific">Paraburkholderia madseniana</name>
    <dbReference type="NCBI Taxonomy" id="2599607"/>
    <lineage>
        <taxon>Bacteria</taxon>
        <taxon>Pseudomonadati</taxon>
        <taxon>Pseudomonadota</taxon>
        <taxon>Betaproteobacteria</taxon>
        <taxon>Burkholderiales</taxon>
        <taxon>Burkholderiaceae</taxon>
        <taxon>Paraburkholderia</taxon>
    </lineage>
</organism>
<proteinExistence type="predicted"/>
<evidence type="ECO:0000313" key="2">
    <source>
        <dbReference type="EMBL" id="MCX4145912.1"/>
    </source>
</evidence>
<reference evidence="2 3" key="1">
    <citation type="submission" date="2022-11" db="EMBL/GenBank/DDBJ databases">
        <title>PHB producers.</title>
        <authorList>
            <person name="Besaury L."/>
        </authorList>
    </citation>
    <scope>NUCLEOTIDE SEQUENCE [LARGE SCALE GENOMIC DNA]</scope>
    <source>
        <strain evidence="2 3">SEWS6</strain>
    </source>
</reference>
<gene>
    <name evidence="2" type="ORF">OSB80_11090</name>
</gene>
<dbReference type="Proteomes" id="UP001209412">
    <property type="component" value="Unassembled WGS sequence"/>
</dbReference>
<evidence type="ECO:0000256" key="1">
    <source>
        <dbReference type="SAM" id="MobiDB-lite"/>
    </source>
</evidence>
<accession>A0ABT3UD12</accession>
<dbReference type="EMBL" id="JAPKHW010000007">
    <property type="protein sequence ID" value="MCX4145912.1"/>
    <property type="molecule type" value="Genomic_DNA"/>
</dbReference>
<evidence type="ECO:0000313" key="3">
    <source>
        <dbReference type="Proteomes" id="UP001209412"/>
    </source>
</evidence>
<protein>
    <submittedName>
        <fullName evidence="2">Uncharacterized protein</fullName>
    </submittedName>
</protein>
<sequence length="44" mass="4579">MINEPSASADPYHSGTSERSGAVVADDSLREQIDVSLSLADSIS</sequence>
<keyword evidence="3" id="KW-1185">Reference proteome</keyword>